<dbReference type="GO" id="GO:0016491">
    <property type="term" value="F:oxidoreductase activity"/>
    <property type="evidence" value="ECO:0007669"/>
    <property type="project" value="UniProtKB-KW"/>
</dbReference>
<dbReference type="PANTHER" id="PTHR13878:SF91">
    <property type="entry name" value="FAD BINDING DOMAIN PROTEIN (AFU_ORTHOLOGUE AFUA_6G12070)-RELATED"/>
    <property type="match status" value="1"/>
</dbReference>
<keyword evidence="3" id="KW-0732">Signal</keyword>
<dbReference type="InterPro" id="IPR006094">
    <property type="entry name" value="Oxid_FAD_bind_N"/>
</dbReference>
<dbReference type="InterPro" id="IPR016169">
    <property type="entry name" value="FAD-bd_PCMH_sub2"/>
</dbReference>
<dbReference type="KEGG" id="ela:UCREL1_2050"/>
<organism evidence="5 6">
    <name type="scientific">Eutypa lata (strain UCR-EL1)</name>
    <name type="common">Grapevine dieback disease fungus</name>
    <name type="synonym">Eutypa armeniacae</name>
    <dbReference type="NCBI Taxonomy" id="1287681"/>
    <lineage>
        <taxon>Eukaryota</taxon>
        <taxon>Fungi</taxon>
        <taxon>Dikarya</taxon>
        <taxon>Ascomycota</taxon>
        <taxon>Pezizomycotina</taxon>
        <taxon>Sordariomycetes</taxon>
        <taxon>Xylariomycetidae</taxon>
        <taxon>Xylariales</taxon>
        <taxon>Diatrypaceae</taxon>
        <taxon>Eutypa</taxon>
    </lineage>
</organism>
<dbReference type="OMA" id="HFAARHN"/>
<comment type="similarity">
    <text evidence="1">Belongs to the oxygen-dependent FAD-linked oxidoreductase family.</text>
</comment>
<dbReference type="Pfam" id="PF01565">
    <property type="entry name" value="FAD_binding_4"/>
    <property type="match status" value="1"/>
</dbReference>
<dbReference type="PROSITE" id="PS51387">
    <property type="entry name" value="FAD_PCMH"/>
    <property type="match status" value="1"/>
</dbReference>
<dbReference type="EMBL" id="KB705746">
    <property type="protein sequence ID" value="EMR70910.1"/>
    <property type="molecule type" value="Genomic_DNA"/>
</dbReference>
<evidence type="ECO:0000256" key="1">
    <source>
        <dbReference type="ARBA" id="ARBA00005466"/>
    </source>
</evidence>
<dbReference type="Proteomes" id="UP000012174">
    <property type="component" value="Unassembled WGS sequence"/>
</dbReference>
<dbReference type="SUPFAM" id="SSF56176">
    <property type="entry name" value="FAD-binding/transporter-associated domain-like"/>
    <property type="match status" value="1"/>
</dbReference>
<keyword evidence="2" id="KW-0560">Oxidoreductase</keyword>
<reference evidence="6" key="1">
    <citation type="journal article" date="2013" name="Genome Announc.">
        <title>Draft genome sequence of the grapevine dieback fungus Eutypa lata UCR-EL1.</title>
        <authorList>
            <person name="Blanco-Ulate B."/>
            <person name="Rolshausen P.E."/>
            <person name="Cantu D."/>
        </authorList>
    </citation>
    <scope>NUCLEOTIDE SEQUENCE [LARGE SCALE GENOMIC DNA]</scope>
    <source>
        <strain evidence="6">UCR-EL1</strain>
    </source>
</reference>
<feature type="chain" id="PRO_5004086067" evidence="3">
    <location>
        <begin position="23"/>
        <end position="470"/>
    </location>
</feature>
<dbReference type="InterPro" id="IPR050432">
    <property type="entry name" value="FAD-linked_Oxidoreductases_BP"/>
</dbReference>
<evidence type="ECO:0000259" key="4">
    <source>
        <dbReference type="PROSITE" id="PS51387"/>
    </source>
</evidence>
<keyword evidence="6" id="KW-1185">Reference proteome</keyword>
<name>M7TW74_EUTLA</name>
<dbReference type="PANTHER" id="PTHR13878">
    <property type="entry name" value="GULONOLACTONE OXIDASE"/>
    <property type="match status" value="1"/>
</dbReference>
<dbReference type="STRING" id="1287681.M7TW74"/>
<evidence type="ECO:0000256" key="3">
    <source>
        <dbReference type="SAM" id="SignalP"/>
    </source>
</evidence>
<dbReference type="InterPro" id="IPR016166">
    <property type="entry name" value="FAD-bd_PCMH"/>
</dbReference>
<evidence type="ECO:0000313" key="6">
    <source>
        <dbReference type="Proteomes" id="UP000012174"/>
    </source>
</evidence>
<evidence type="ECO:0000256" key="2">
    <source>
        <dbReference type="ARBA" id="ARBA00023002"/>
    </source>
</evidence>
<dbReference type="InterPro" id="IPR036318">
    <property type="entry name" value="FAD-bd_PCMH-like_sf"/>
</dbReference>
<dbReference type="HOGENOM" id="CLU_018354_4_2_1"/>
<dbReference type="Gene3D" id="3.30.465.10">
    <property type="match status" value="1"/>
</dbReference>
<sequence length="470" mass="50224">MVSTSIFAVLGALWLARSHSTAEPHCRCFPGDECWPSLAKWGHLNETLGGKLIATVPIASPCHDTFPGVSYDAEECARIQENWAWPTLHYQTAHSPMTSFFANMSCDPFTPRDAPCIVGTYVAYAVNASGASDYRAVIAFSEKHNIRLIIRNTGHDYMGRSTGPGALALWTHNLKERTLLDYDSAAYTGKAIKLGAGVQSFEAQELANENGFVMVTGDCPSVGVAGGYAQGGGTSPLGSLFGLAVDQVLEWEVVTATGELLTATPEQNSELYWALSGGGGGTYGVVLSMTAKLHRNMPTAGATLSFTEPSESFWDILHVLLRNIPGIQSAGGTILWQVFPGNTFFMPQGFLPNATAEEFSELLAPILQALDQSGIPYAFNTRDYPAYQDAFSTMNPEMNISELNLGGTLVPRSLVASDSATTSLTDAIKSVVGKGGILATVCMDVSRPPTSANSVHPAWRDTLFLAFIGT</sequence>
<protein>
    <submittedName>
        <fullName evidence="5">Putative fad fmn-containing isoamyl alcohol oxidase protein</fullName>
    </submittedName>
</protein>
<proteinExistence type="inferred from homology"/>
<gene>
    <name evidence="5" type="ORF">UCREL1_2050</name>
</gene>
<dbReference type="OrthoDB" id="9983560at2759"/>
<feature type="domain" description="FAD-binding PCMH-type" evidence="4">
    <location>
        <begin position="117"/>
        <end position="296"/>
    </location>
</feature>
<evidence type="ECO:0000313" key="5">
    <source>
        <dbReference type="EMBL" id="EMR70910.1"/>
    </source>
</evidence>
<dbReference type="GO" id="GO:0071949">
    <property type="term" value="F:FAD binding"/>
    <property type="evidence" value="ECO:0007669"/>
    <property type="project" value="InterPro"/>
</dbReference>
<dbReference type="AlphaFoldDB" id="M7TW74"/>
<accession>M7TW74</accession>
<dbReference type="eggNOG" id="ENOG502R8I5">
    <property type="taxonomic scope" value="Eukaryota"/>
</dbReference>
<feature type="signal peptide" evidence="3">
    <location>
        <begin position="1"/>
        <end position="22"/>
    </location>
</feature>